<reference evidence="1" key="1">
    <citation type="submission" date="2022-12" db="EMBL/GenBank/DDBJ databases">
        <authorList>
            <person name="Petersen C."/>
        </authorList>
    </citation>
    <scope>NUCLEOTIDE SEQUENCE</scope>
    <source>
        <strain evidence="1">IBT 21472</strain>
    </source>
</reference>
<keyword evidence="2" id="KW-1185">Reference proteome</keyword>
<proteinExistence type="predicted"/>
<name>A0A9W9PTF5_9EURO</name>
<dbReference type="EMBL" id="JAPZBO010000009">
    <property type="protein sequence ID" value="KAJ5303708.1"/>
    <property type="molecule type" value="Genomic_DNA"/>
</dbReference>
<reference evidence="1" key="2">
    <citation type="journal article" date="2023" name="IMA Fungus">
        <title>Comparative genomic study of the Penicillium genus elucidates a diverse pangenome and 15 lateral gene transfer events.</title>
        <authorList>
            <person name="Petersen C."/>
            <person name="Sorensen T."/>
            <person name="Nielsen M.R."/>
            <person name="Sondergaard T.E."/>
            <person name="Sorensen J.L."/>
            <person name="Fitzpatrick D.A."/>
            <person name="Frisvad J.C."/>
            <person name="Nielsen K.L."/>
        </authorList>
    </citation>
    <scope>NUCLEOTIDE SEQUENCE</scope>
    <source>
        <strain evidence="1">IBT 21472</strain>
    </source>
</reference>
<evidence type="ECO:0000313" key="1">
    <source>
        <dbReference type="EMBL" id="KAJ5303708.1"/>
    </source>
</evidence>
<comment type="caution">
    <text evidence="1">The sequence shown here is derived from an EMBL/GenBank/DDBJ whole genome shotgun (WGS) entry which is preliminary data.</text>
</comment>
<evidence type="ECO:0000313" key="2">
    <source>
        <dbReference type="Proteomes" id="UP001147746"/>
    </source>
</evidence>
<dbReference type="AlphaFoldDB" id="A0A9W9PTF5"/>
<protein>
    <submittedName>
        <fullName evidence="1">Uncharacterized protein</fullName>
    </submittedName>
</protein>
<sequence length="63" mass="6967">MTARAPPKEESDNQEIVGVGALPANKGSLVLSKVDQYQSWDTSRRTKKIQSLLDTKAIVVLRK</sequence>
<gene>
    <name evidence="1" type="ORF">N7476_010507</name>
</gene>
<organism evidence="1 2">
    <name type="scientific">Penicillium atrosanguineum</name>
    <dbReference type="NCBI Taxonomy" id="1132637"/>
    <lineage>
        <taxon>Eukaryota</taxon>
        <taxon>Fungi</taxon>
        <taxon>Dikarya</taxon>
        <taxon>Ascomycota</taxon>
        <taxon>Pezizomycotina</taxon>
        <taxon>Eurotiomycetes</taxon>
        <taxon>Eurotiomycetidae</taxon>
        <taxon>Eurotiales</taxon>
        <taxon>Aspergillaceae</taxon>
        <taxon>Penicillium</taxon>
    </lineage>
</organism>
<accession>A0A9W9PTF5</accession>
<dbReference type="Proteomes" id="UP001147746">
    <property type="component" value="Unassembled WGS sequence"/>
</dbReference>